<gene>
    <name evidence="3" type="ORF">MICPUCDRAFT_26029</name>
</gene>
<dbReference type="eggNOG" id="ENOG502RKPE">
    <property type="taxonomic scope" value="Eukaryota"/>
</dbReference>
<dbReference type="Pfam" id="PF00903">
    <property type="entry name" value="Glyoxalase"/>
    <property type="match status" value="1"/>
</dbReference>
<sequence>MGVHHVAVIVENLERSMAFYEKMLGLAVNPDRPHDKLPYDGAWLMIGPEMVHLMELPNPDPTDAEFRPVHGGKDRHFCIGVRHLAPLIETLEREGVPYTASRSGRPAIFFRDPDCNTLEVVEGLQWR</sequence>
<dbReference type="Proteomes" id="UP000001876">
    <property type="component" value="Unassembled WGS sequence"/>
</dbReference>
<evidence type="ECO:0000256" key="1">
    <source>
        <dbReference type="ARBA" id="ARBA00022723"/>
    </source>
</evidence>
<dbReference type="OrthoDB" id="5371818at2759"/>
<dbReference type="InterPro" id="IPR037523">
    <property type="entry name" value="VOC_core"/>
</dbReference>
<dbReference type="PANTHER" id="PTHR21366:SF22">
    <property type="entry name" value="VOC DOMAIN-CONTAINING PROTEIN"/>
    <property type="match status" value="1"/>
</dbReference>
<dbReference type="KEGG" id="mpp:MICPUCDRAFT_26029"/>
<dbReference type="InterPro" id="IPR018146">
    <property type="entry name" value="Glyoxalase_1_CS"/>
</dbReference>
<dbReference type="CDD" id="cd07245">
    <property type="entry name" value="VOC_like"/>
    <property type="match status" value="1"/>
</dbReference>
<evidence type="ECO:0000313" key="4">
    <source>
        <dbReference type="Proteomes" id="UP000001876"/>
    </source>
</evidence>
<name>C1MN76_MICPC</name>
<organism evidence="4">
    <name type="scientific">Micromonas pusilla (strain CCMP1545)</name>
    <name type="common">Picoplanktonic green alga</name>
    <dbReference type="NCBI Taxonomy" id="564608"/>
    <lineage>
        <taxon>Eukaryota</taxon>
        <taxon>Viridiplantae</taxon>
        <taxon>Chlorophyta</taxon>
        <taxon>Mamiellophyceae</taxon>
        <taxon>Mamiellales</taxon>
        <taxon>Mamiellaceae</taxon>
        <taxon>Micromonas</taxon>
    </lineage>
</organism>
<dbReference type="OMA" id="GRNPHFA"/>
<keyword evidence="4" id="KW-1185">Reference proteome</keyword>
<keyword evidence="1" id="KW-0479">Metal-binding</keyword>
<protein>
    <submittedName>
        <fullName evidence="3">Predicted protein</fullName>
    </submittedName>
</protein>
<dbReference type="Gene3D" id="3.10.180.10">
    <property type="entry name" value="2,3-Dihydroxybiphenyl 1,2-Dioxygenase, domain 1"/>
    <property type="match status" value="1"/>
</dbReference>
<dbReference type="PANTHER" id="PTHR21366">
    <property type="entry name" value="GLYOXALASE FAMILY PROTEIN"/>
    <property type="match status" value="1"/>
</dbReference>
<dbReference type="PROSITE" id="PS51819">
    <property type="entry name" value="VOC"/>
    <property type="match status" value="1"/>
</dbReference>
<accession>C1MN76</accession>
<evidence type="ECO:0000259" key="2">
    <source>
        <dbReference type="PROSITE" id="PS51819"/>
    </source>
</evidence>
<reference evidence="3 4" key="1">
    <citation type="journal article" date="2009" name="Science">
        <title>Green evolution and dynamic adaptations revealed by genomes of the marine picoeukaryotes Micromonas.</title>
        <authorList>
            <person name="Worden A.Z."/>
            <person name="Lee J.H."/>
            <person name="Mock T."/>
            <person name="Rouze P."/>
            <person name="Simmons M.P."/>
            <person name="Aerts A.L."/>
            <person name="Allen A.E."/>
            <person name="Cuvelier M.L."/>
            <person name="Derelle E."/>
            <person name="Everett M.V."/>
            <person name="Foulon E."/>
            <person name="Grimwood J."/>
            <person name="Gundlach H."/>
            <person name="Henrissat B."/>
            <person name="Napoli C."/>
            <person name="McDonald S.M."/>
            <person name="Parker M.S."/>
            <person name="Rombauts S."/>
            <person name="Salamov A."/>
            <person name="Von Dassow P."/>
            <person name="Badger J.H."/>
            <person name="Coutinho P.M."/>
            <person name="Demir E."/>
            <person name="Dubchak I."/>
            <person name="Gentemann C."/>
            <person name="Eikrem W."/>
            <person name="Gready J.E."/>
            <person name="John U."/>
            <person name="Lanier W."/>
            <person name="Lindquist E.A."/>
            <person name="Lucas S."/>
            <person name="Mayer K.F."/>
            <person name="Moreau H."/>
            <person name="Not F."/>
            <person name="Otillar R."/>
            <person name="Panaud O."/>
            <person name="Pangilinan J."/>
            <person name="Paulsen I."/>
            <person name="Piegu B."/>
            <person name="Poliakov A."/>
            <person name="Robbens S."/>
            <person name="Schmutz J."/>
            <person name="Toulza E."/>
            <person name="Wyss T."/>
            <person name="Zelensky A."/>
            <person name="Zhou K."/>
            <person name="Armbrust E.V."/>
            <person name="Bhattacharya D."/>
            <person name="Goodenough U.W."/>
            <person name="Van de Peer Y."/>
            <person name="Grigoriev I.V."/>
        </authorList>
    </citation>
    <scope>NUCLEOTIDE SEQUENCE [LARGE SCALE GENOMIC DNA]</scope>
    <source>
        <strain evidence="3 4">CCMP1545</strain>
    </source>
</reference>
<proteinExistence type="predicted"/>
<dbReference type="GO" id="GO:0046872">
    <property type="term" value="F:metal ion binding"/>
    <property type="evidence" value="ECO:0007669"/>
    <property type="project" value="UniProtKB-KW"/>
</dbReference>
<dbReference type="EMBL" id="GG663737">
    <property type="protein sequence ID" value="EEH58699.1"/>
    <property type="molecule type" value="Genomic_DNA"/>
</dbReference>
<feature type="domain" description="VOC" evidence="2">
    <location>
        <begin position="2"/>
        <end position="123"/>
    </location>
</feature>
<dbReference type="InterPro" id="IPR029068">
    <property type="entry name" value="Glyas_Bleomycin-R_OHBP_Dase"/>
</dbReference>
<evidence type="ECO:0000313" key="3">
    <source>
        <dbReference type="EMBL" id="EEH58699.1"/>
    </source>
</evidence>
<dbReference type="InterPro" id="IPR050383">
    <property type="entry name" value="GlyoxalaseI/FosfomycinResist"/>
</dbReference>
<dbReference type="GeneID" id="9682972"/>
<dbReference type="SUPFAM" id="SSF54593">
    <property type="entry name" value="Glyoxalase/Bleomycin resistance protein/Dihydroxybiphenyl dioxygenase"/>
    <property type="match status" value="1"/>
</dbReference>
<dbReference type="RefSeq" id="XP_003057054.1">
    <property type="nucleotide sequence ID" value="XM_003057008.1"/>
</dbReference>
<dbReference type="InterPro" id="IPR004360">
    <property type="entry name" value="Glyas_Fos-R_dOase_dom"/>
</dbReference>
<dbReference type="PROSITE" id="PS00934">
    <property type="entry name" value="GLYOXALASE_I_1"/>
    <property type="match status" value="1"/>
</dbReference>
<dbReference type="GO" id="GO:0004462">
    <property type="term" value="F:lactoylglutathione lyase activity"/>
    <property type="evidence" value="ECO:0007669"/>
    <property type="project" value="InterPro"/>
</dbReference>
<dbReference type="AlphaFoldDB" id="C1MN76"/>